<proteinExistence type="inferred from homology"/>
<gene>
    <name evidence="5" type="primary">rimM</name>
    <name evidence="8" type="ORF">DU002_05380</name>
</gene>
<dbReference type="AlphaFoldDB" id="A0A368NMU7"/>
<comment type="similarity">
    <text evidence="5">Belongs to the RimM family.</text>
</comment>
<dbReference type="Proteomes" id="UP000252558">
    <property type="component" value="Unassembled WGS sequence"/>
</dbReference>
<accession>A0A368NMU7</accession>
<dbReference type="Pfam" id="PF05239">
    <property type="entry name" value="PRC"/>
    <property type="match status" value="1"/>
</dbReference>
<dbReference type="InterPro" id="IPR011033">
    <property type="entry name" value="PRC_barrel-like_sf"/>
</dbReference>
<organism evidence="8 9">
    <name type="scientific">Corallincola holothuriorum</name>
    <dbReference type="NCBI Taxonomy" id="2282215"/>
    <lineage>
        <taxon>Bacteria</taxon>
        <taxon>Pseudomonadati</taxon>
        <taxon>Pseudomonadota</taxon>
        <taxon>Gammaproteobacteria</taxon>
        <taxon>Alteromonadales</taxon>
        <taxon>Psychromonadaceae</taxon>
        <taxon>Corallincola</taxon>
    </lineage>
</organism>
<keyword evidence="3 5" id="KW-0698">rRNA processing</keyword>
<dbReference type="InterPro" id="IPR036976">
    <property type="entry name" value="RimM_N_sf"/>
</dbReference>
<name>A0A368NMU7_9GAMM</name>
<dbReference type="NCBIfam" id="TIGR02273">
    <property type="entry name" value="16S_RimM"/>
    <property type="match status" value="1"/>
</dbReference>
<evidence type="ECO:0000256" key="5">
    <source>
        <dbReference type="HAMAP-Rule" id="MF_00014"/>
    </source>
</evidence>
<comment type="domain">
    <text evidence="5">The PRC barrel domain binds ribosomal protein uS19.</text>
</comment>
<comment type="caution">
    <text evidence="8">The sequence shown here is derived from an EMBL/GenBank/DDBJ whole genome shotgun (WGS) entry which is preliminary data.</text>
</comment>
<evidence type="ECO:0000256" key="3">
    <source>
        <dbReference type="ARBA" id="ARBA00022552"/>
    </source>
</evidence>
<dbReference type="InterPro" id="IPR011961">
    <property type="entry name" value="RimM"/>
</dbReference>
<dbReference type="SUPFAM" id="SSF50346">
    <property type="entry name" value="PRC-barrel domain"/>
    <property type="match status" value="1"/>
</dbReference>
<evidence type="ECO:0000256" key="4">
    <source>
        <dbReference type="ARBA" id="ARBA00023186"/>
    </source>
</evidence>
<sequence>MSEPLENVILGRLGAPYGVKGWLKIHSFTDNAEDIFALSPWILGDQKSGKQLTVSKWRSHNNGLIVKFEEVEDRTQAEALVGLEISVLPEQLPDLPEDEFYWRDLIGMQVVTDKGYDLGVVTGLMETGSNDVLQVKANSKDAFGKRERLIPFLDGQVIKNVDLVQKRIEVDWEPGF</sequence>
<keyword evidence="1 5" id="KW-0963">Cytoplasm</keyword>
<dbReference type="SUPFAM" id="SSF50447">
    <property type="entry name" value="Translation proteins"/>
    <property type="match status" value="1"/>
</dbReference>
<feature type="domain" description="RimM N-terminal" evidence="6">
    <location>
        <begin position="10"/>
        <end position="89"/>
    </location>
</feature>
<evidence type="ECO:0000256" key="2">
    <source>
        <dbReference type="ARBA" id="ARBA00022517"/>
    </source>
</evidence>
<dbReference type="Gene3D" id="2.30.30.240">
    <property type="entry name" value="PRC-barrel domain"/>
    <property type="match status" value="1"/>
</dbReference>
<evidence type="ECO:0000259" key="6">
    <source>
        <dbReference type="Pfam" id="PF01782"/>
    </source>
</evidence>
<dbReference type="Pfam" id="PF01782">
    <property type="entry name" value="RimM"/>
    <property type="match status" value="1"/>
</dbReference>
<reference evidence="8 9" key="1">
    <citation type="submission" date="2018-07" db="EMBL/GenBank/DDBJ databases">
        <title>Corallincola holothuriorum sp. nov., a new facultative anaerobe isolated from sea cucumber Apostichopus japonicus.</title>
        <authorList>
            <person name="Xia H."/>
        </authorList>
    </citation>
    <scope>NUCLEOTIDE SEQUENCE [LARGE SCALE GENOMIC DNA]</scope>
    <source>
        <strain evidence="8 9">C4</strain>
    </source>
</reference>
<evidence type="ECO:0000313" key="9">
    <source>
        <dbReference type="Proteomes" id="UP000252558"/>
    </source>
</evidence>
<dbReference type="GO" id="GO:0005737">
    <property type="term" value="C:cytoplasm"/>
    <property type="evidence" value="ECO:0007669"/>
    <property type="project" value="UniProtKB-SubCell"/>
</dbReference>
<dbReference type="InterPro" id="IPR009000">
    <property type="entry name" value="Transl_B-barrel_sf"/>
</dbReference>
<evidence type="ECO:0000256" key="1">
    <source>
        <dbReference type="ARBA" id="ARBA00022490"/>
    </source>
</evidence>
<dbReference type="GO" id="GO:0043022">
    <property type="term" value="F:ribosome binding"/>
    <property type="evidence" value="ECO:0007669"/>
    <property type="project" value="InterPro"/>
</dbReference>
<feature type="domain" description="PRC-barrel" evidence="7">
    <location>
        <begin position="97"/>
        <end position="171"/>
    </location>
</feature>
<dbReference type="InterPro" id="IPR027275">
    <property type="entry name" value="PRC-brl_dom"/>
</dbReference>
<evidence type="ECO:0000313" key="8">
    <source>
        <dbReference type="EMBL" id="RCU51897.1"/>
    </source>
</evidence>
<dbReference type="OrthoDB" id="9783509at2"/>
<dbReference type="RefSeq" id="WP_114337327.1">
    <property type="nucleotide sequence ID" value="NZ_QPID01000002.1"/>
</dbReference>
<dbReference type="GO" id="GO:0042274">
    <property type="term" value="P:ribosomal small subunit biogenesis"/>
    <property type="evidence" value="ECO:0007669"/>
    <property type="project" value="UniProtKB-UniRule"/>
</dbReference>
<keyword evidence="4 5" id="KW-0143">Chaperone</keyword>
<dbReference type="InterPro" id="IPR002676">
    <property type="entry name" value="RimM_N"/>
</dbReference>
<dbReference type="HAMAP" id="MF_00014">
    <property type="entry name" value="Ribosome_mat_RimM"/>
    <property type="match status" value="1"/>
</dbReference>
<comment type="subcellular location">
    <subcellularLocation>
        <location evidence="5">Cytoplasm</location>
    </subcellularLocation>
</comment>
<dbReference type="Gene3D" id="2.40.30.60">
    <property type="entry name" value="RimM"/>
    <property type="match status" value="1"/>
</dbReference>
<dbReference type="PANTHER" id="PTHR33692">
    <property type="entry name" value="RIBOSOME MATURATION FACTOR RIMM"/>
    <property type="match status" value="1"/>
</dbReference>
<dbReference type="PANTHER" id="PTHR33692:SF1">
    <property type="entry name" value="RIBOSOME MATURATION FACTOR RIMM"/>
    <property type="match status" value="1"/>
</dbReference>
<protein>
    <recommendedName>
        <fullName evidence="5">Ribosome maturation factor RimM</fullName>
    </recommendedName>
</protein>
<keyword evidence="2 5" id="KW-0690">Ribosome biogenesis</keyword>
<keyword evidence="9" id="KW-1185">Reference proteome</keyword>
<dbReference type="GO" id="GO:0005840">
    <property type="term" value="C:ribosome"/>
    <property type="evidence" value="ECO:0007669"/>
    <property type="project" value="InterPro"/>
</dbReference>
<dbReference type="GO" id="GO:0006364">
    <property type="term" value="P:rRNA processing"/>
    <property type="evidence" value="ECO:0007669"/>
    <property type="project" value="UniProtKB-UniRule"/>
</dbReference>
<dbReference type="EMBL" id="QPID01000002">
    <property type="protein sequence ID" value="RCU51897.1"/>
    <property type="molecule type" value="Genomic_DNA"/>
</dbReference>
<comment type="function">
    <text evidence="5">An accessory protein needed during the final step in the assembly of 30S ribosomal subunit, possibly for assembly of the head region. Essential for efficient processing of 16S rRNA. May be needed both before and after RbfA during the maturation of 16S rRNA. It has affinity for free ribosomal 30S subunits but not for 70S ribosomes.</text>
</comment>
<comment type="subunit">
    <text evidence="5">Binds ribosomal protein uS19.</text>
</comment>
<evidence type="ECO:0000259" key="7">
    <source>
        <dbReference type="Pfam" id="PF05239"/>
    </source>
</evidence>